<dbReference type="AlphaFoldDB" id="A0A160TJE2"/>
<feature type="domain" description="N-acetyltransferase" evidence="3">
    <location>
        <begin position="2"/>
        <end position="143"/>
    </location>
</feature>
<evidence type="ECO:0000313" key="4">
    <source>
        <dbReference type="EMBL" id="CUS43947.1"/>
    </source>
</evidence>
<organism evidence="4">
    <name type="scientific">hydrothermal vent metagenome</name>
    <dbReference type="NCBI Taxonomy" id="652676"/>
    <lineage>
        <taxon>unclassified sequences</taxon>
        <taxon>metagenomes</taxon>
        <taxon>ecological metagenomes</taxon>
    </lineage>
</organism>
<dbReference type="GO" id="GO:0016747">
    <property type="term" value="F:acyltransferase activity, transferring groups other than amino-acyl groups"/>
    <property type="evidence" value="ECO:0007669"/>
    <property type="project" value="InterPro"/>
</dbReference>
<dbReference type="EMBL" id="CZQE01000098">
    <property type="protein sequence ID" value="CUS43947.1"/>
    <property type="molecule type" value="Genomic_DNA"/>
</dbReference>
<dbReference type="InterPro" id="IPR016181">
    <property type="entry name" value="Acyl_CoA_acyltransferase"/>
</dbReference>
<name>A0A160TJE2_9ZZZZ</name>
<dbReference type="InterPro" id="IPR000182">
    <property type="entry name" value="GNAT_dom"/>
</dbReference>
<dbReference type="PANTHER" id="PTHR43800">
    <property type="entry name" value="PEPTIDYL-LYSINE N-ACETYLTRANSFERASE YJAB"/>
    <property type="match status" value="1"/>
</dbReference>
<evidence type="ECO:0000259" key="3">
    <source>
        <dbReference type="PROSITE" id="PS51186"/>
    </source>
</evidence>
<dbReference type="NCBIfam" id="NF007807">
    <property type="entry name" value="PRK10514.1"/>
    <property type="match status" value="1"/>
</dbReference>
<dbReference type="Pfam" id="PF13673">
    <property type="entry name" value="Acetyltransf_10"/>
    <property type="match status" value="1"/>
</dbReference>
<proteinExistence type="predicted"/>
<dbReference type="Gene3D" id="3.40.630.30">
    <property type="match status" value="1"/>
</dbReference>
<dbReference type="CDD" id="cd04301">
    <property type="entry name" value="NAT_SF"/>
    <property type="match status" value="1"/>
</dbReference>
<protein>
    <submittedName>
        <fullName evidence="4">Histone acetyltransferase HPA2 and related acetyltransferases</fullName>
    </submittedName>
</protein>
<keyword evidence="1 4" id="KW-0808">Transferase</keyword>
<accession>A0A160TJE2</accession>
<dbReference type="PANTHER" id="PTHR43800:SF1">
    <property type="entry name" value="PEPTIDYL-LYSINE N-ACETYLTRANSFERASE YJAB"/>
    <property type="match status" value="1"/>
</dbReference>
<evidence type="ECO:0000256" key="1">
    <source>
        <dbReference type="ARBA" id="ARBA00022679"/>
    </source>
</evidence>
<gene>
    <name evidence="4" type="ORF">MGWOODY_Smn2355</name>
</gene>
<evidence type="ECO:0000256" key="2">
    <source>
        <dbReference type="ARBA" id="ARBA00023315"/>
    </source>
</evidence>
<dbReference type="PROSITE" id="PS51186">
    <property type="entry name" value="GNAT"/>
    <property type="match status" value="1"/>
</dbReference>
<keyword evidence="2" id="KW-0012">Acyltransferase</keyword>
<dbReference type="SUPFAM" id="SSF55729">
    <property type="entry name" value="Acyl-CoA N-acyltransferases (Nat)"/>
    <property type="match status" value="1"/>
</dbReference>
<sequence>MPHIRESRPGDGDRIVAIWRAAVEATHDFLTPDDLEAIDSMVRVFLPGAALWLAVDQDDRPIGFMGLGKDHMDSLFIDPAFRGQGIGRALVAHALTLHPTLTTDVNEQNEQAVGFYERLGFVRTGRSPTDDEGRPYPLIHLRLDTRAQARASGSI</sequence>
<reference evidence="4" key="1">
    <citation type="submission" date="2015-10" db="EMBL/GenBank/DDBJ databases">
        <authorList>
            <person name="Gilbert D.G."/>
        </authorList>
    </citation>
    <scope>NUCLEOTIDE SEQUENCE</scope>
</reference>